<keyword evidence="3 5" id="KW-0663">Pyridoxal phosphate</keyword>
<comment type="similarity">
    <text evidence="5">Belongs to the alanine racemase family.</text>
</comment>
<keyword evidence="10" id="KW-1185">Reference proteome</keyword>
<feature type="active site" description="Proton acceptor; specific for L-alanine" evidence="5">
    <location>
        <position position="267"/>
    </location>
</feature>
<dbReference type="GO" id="GO:0030632">
    <property type="term" value="P:D-alanine biosynthetic process"/>
    <property type="evidence" value="ECO:0007669"/>
    <property type="project" value="UniProtKB-UniRule"/>
</dbReference>
<dbReference type="Pfam" id="PF01168">
    <property type="entry name" value="Ala_racemase_N"/>
    <property type="match status" value="1"/>
</dbReference>
<evidence type="ECO:0000256" key="3">
    <source>
        <dbReference type="ARBA" id="ARBA00022898"/>
    </source>
</evidence>
<dbReference type="EC" id="5.1.1.1" evidence="5"/>
<dbReference type="UniPathway" id="UPA00042">
    <property type="reaction ID" value="UER00497"/>
</dbReference>
<feature type="domain" description="Alanine racemase C-terminal" evidence="8">
    <location>
        <begin position="246"/>
        <end position="379"/>
    </location>
</feature>
<dbReference type="InterPro" id="IPR029066">
    <property type="entry name" value="PLP-binding_barrel"/>
</dbReference>
<dbReference type="InterPro" id="IPR009006">
    <property type="entry name" value="Ala_racemase/Decarboxylase_C"/>
</dbReference>
<gene>
    <name evidence="9" type="primary">alr</name>
    <name evidence="9" type="ORF">E6C55_27205</name>
</gene>
<dbReference type="GO" id="GO:0030170">
    <property type="term" value="F:pyridoxal phosphate binding"/>
    <property type="evidence" value="ECO:0007669"/>
    <property type="project" value="UniProtKB-UniRule"/>
</dbReference>
<dbReference type="Gene3D" id="2.40.37.10">
    <property type="entry name" value="Lyase, Ornithine Decarboxylase, Chain A, domain 1"/>
    <property type="match status" value="1"/>
</dbReference>
<protein>
    <recommendedName>
        <fullName evidence="5">Alanine racemase</fullName>
        <ecNumber evidence="5">5.1.1.1</ecNumber>
    </recommendedName>
</protein>
<organism evidence="9 10">
    <name type="scientific">Cohnella fermenti</name>
    <dbReference type="NCBI Taxonomy" id="2565925"/>
    <lineage>
        <taxon>Bacteria</taxon>
        <taxon>Bacillati</taxon>
        <taxon>Bacillota</taxon>
        <taxon>Bacilli</taxon>
        <taxon>Bacillales</taxon>
        <taxon>Paenibacillaceae</taxon>
        <taxon>Cohnella</taxon>
    </lineage>
</organism>
<dbReference type="Gene3D" id="3.20.20.10">
    <property type="entry name" value="Alanine racemase"/>
    <property type="match status" value="1"/>
</dbReference>
<dbReference type="EMBL" id="SSOB01000047">
    <property type="protein sequence ID" value="THF73970.1"/>
    <property type="molecule type" value="Genomic_DNA"/>
</dbReference>
<dbReference type="HAMAP" id="MF_01201">
    <property type="entry name" value="Ala_racemase"/>
    <property type="match status" value="1"/>
</dbReference>
<evidence type="ECO:0000256" key="4">
    <source>
        <dbReference type="ARBA" id="ARBA00023235"/>
    </source>
</evidence>
<dbReference type="AlphaFoldDB" id="A0A4V3WDX3"/>
<dbReference type="PANTHER" id="PTHR30511">
    <property type="entry name" value="ALANINE RACEMASE"/>
    <property type="match status" value="1"/>
</dbReference>
<evidence type="ECO:0000313" key="9">
    <source>
        <dbReference type="EMBL" id="THF73970.1"/>
    </source>
</evidence>
<dbReference type="GO" id="GO:0005829">
    <property type="term" value="C:cytosol"/>
    <property type="evidence" value="ECO:0007669"/>
    <property type="project" value="TreeGrafter"/>
</dbReference>
<dbReference type="PROSITE" id="PS00395">
    <property type="entry name" value="ALANINE_RACEMASE"/>
    <property type="match status" value="1"/>
</dbReference>
<dbReference type="NCBIfam" id="TIGR00492">
    <property type="entry name" value="alr"/>
    <property type="match status" value="1"/>
</dbReference>
<comment type="cofactor">
    <cofactor evidence="2 5 6">
        <name>pyridoxal 5'-phosphate</name>
        <dbReference type="ChEBI" id="CHEBI:597326"/>
    </cofactor>
</comment>
<evidence type="ECO:0000256" key="1">
    <source>
        <dbReference type="ARBA" id="ARBA00000316"/>
    </source>
</evidence>
<sequence>MGDYYRPTVAEISLDALEHNVREFRRRLPDGTKLLASVKANAYGHGAVESAKSAIAAGADYLGVAFLDEALQLRNGGVEAPILVLGYTPSEAFGLARERGITLTLYRDDQLDAIAAMPTQGPKLKGHVKIDTGMGRLGVLPGADAERFLDRACSLPQLDVEGMFTHYAKADETDKTHALMQAERFRETAEYVRRRGLPISIIHAGNSAAGIDLPERIGQMLRLGIGLYGLYPSEEVRKEEVELRPALSLKTKLVHVKTVNPGEGISYGARYVTSGTERVGTLPIGYADGFSRMLTGKAEVLLRGMRAPVLGTICMDQCMIGLSEIEAATGKPVEPGEEVVIIGRQGDQVLTAEEVALKLGTINYEVTCMLAARVPRVYVRGGNATSVANPLISG</sequence>
<dbReference type="InterPro" id="IPR020622">
    <property type="entry name" value="Ala_racemase_pyridoxalP-BS"/>
</dbReference>
<name>A0A4V3WDX3_9BACL</name>
<dbReference type="GO" id="GO:0008784">
    <property type="term" value="F:alanine racemase activity"/>
    <property type="evidence" value="ECO:0007669"/>
    <property type="project" value="UniProtKB-UniRule"/>
</dbReference>
<dbReference type="PRINTS" id="PR00992">
    <property type="entry name" value="ALARACEMASE"/>
</dbReference>
<evidence type="ECO:0000259" key="8">
    <source>
        <dbReference type="SMART" id="SM01005"/>
    </source>
</evidence>
<feature type="modified residue" description="N6-(pyridoxal phosphate)lysine" evidence="5 6">
    <location>
        <position position="39"/>
    </location>
</feature>
<feature type="active site" description="Proton acceptor; specific for D-alanine" evidence="5">
    <location>
        <position position="39"/>
    </location>
</feature>
<comment type="pathway">
    <text evidence="5">Amino-acid biosynthesis; D-alanine biosynthesis; D-alanine from L-alanine: step 1/1.</text>
</comment>
<dbReference type="InterPro" id="IPR000821">
    <property type="entry name" value="Ala_racemase"/>
</dbReference>
<dbReference type="InterPro" id="IPR011079">
    <property type="entry name" value="Ala_racemase_C"/>
</dbReference>
<comment type="caution">
    <text evidence="9">The sequence shown here is derived from an EMBL/GenBank/DDBJ whole genome shotgun (WGS) entry which is preliminary data.</text>
</comment>
<dbReference type="GO" id="GO:0009252">
    <property type="term" value="P:peptidoglycan biosynthetic process"/>
    <property type="evidence" value="ECO:0007669"/>
    <property type="project" value="TreeGrafter"/>
</dbReference>
<dbReference type="CDD" id="cd00430">
    <property type="entry name" value="PLPDE_III_AR"/>
    <property type="match status" value="1"/>
</dbReference>
<proteinExistence type="inferred from homology"/>
<evidence type="ECO:0000256" key="5">
    <source>
        <dbReference type="HAMAP-Rule" id="MF_01201"/>
    </source>
</evidence>
<evidence type="ECO:0000256" key="6">
    <source>
        <dbReference type="PIRSR" id="PIRSR600821-50"/>
    </source>
</evidence>
<dbReference type="OrthoDB" id="9813814at2"/>
<dbReference type="PANTHER" id="PTHR30511:SF0">
    <property type="entry name" value="ALANINE RACEMASE, CATABOLIC-RELATED"/>
    <property type="match status" value="1"/>
</dbReference>
<dbReference type="SUPFAM" id="SSF50621">
    <property type="entry name" value="Alanine racemase C-terminal domain-like"/>
    <property type="match status" value="1"/>
</dbReference>
<dbReference type="Pfam" id="PF00842">
    <property type="entry name" value="Ala_racemase_C"/>
    <property type="match status" value="1"/>
</dbReference>
<accession>A0A4V3WDX3</accession>
<dbReference type="InterPro" id="IPR001608">
    <property type="entry name" value="Ala_racemase_N"/>
</dbReference>
<dbReference type="SUPFAM" id="SSF51419">
    <property type="entry name" value="PLP-binding barrel"/>
    <property type="match status" value="1"/>
</dbReference>
<comment type="catalytic activity">
    <reaction evidence="1 5">
        <text>L-alanine = D-alanine</text>
        <dbReference type="Rhea" id="RHEA:20249"/>
        <dbReference type="ChEBI" id="CHEBI:57416"/>
        <dbReference type="ChEBI" id="CHEBI:57972"/>
        <dbReference type="EC" id="5.1.1.1"/>
    </reaction>
</comment>
<reference evidence="9 10" key="1">
    <citation type="submission" date="2019-04" db="EMBL/GenBank/DDBJ databases">
        <title>Cohnella sp. nov. isolated from preserved vegetables.</title>
        <authorList>
            <person name="Lin S.-Y."/>
            <person name="Hung M.-H."/>
            <person name="Young C.-C."/>
        </authorList>
    </citation>
    <scope>NUCLEOTIDE SEQUENCE [LARGE SCALE GENOMIC DNA]</scope>
    <source>
        <strain evidence="9 10">CC-MHH1044</strain>
    </source>
</reference>
<keyword evidence="4 5" id="KW-0413">Isomerase</keyword>
<dbReference type="SMART" id="SM01005">
    <property type="entry name" value="Ala_racemase_C"/>
    <property type="match status" value="1"/>
</dbReference>
<dbReference type="Proteomes" id="UP000310636">
    <property type="component" value="Unassembled WGS sequence"/>
</dbReference>
<dbReference type="FunFam" id="3.20.20.10:FF:000002">
    <property type="entry name" value="Alanine racemase"/>
    <property type="match status" value="1"/>
</dbReference>
<feature type="binding site" evidence="5 7">
    <location>
        <position position="136"/>
    </location>
    <ligand>
        <name>substrate</name>
    </ligand>
</feature>
<evidence type="ECO:0000256" key="2">
    <source>
        <dbReference type="ARBA" id="ARBA00001933"/>
    </source>
</evidence>
<feature type="binding site" evidence="5 7">
    <location>
        <position position="315"/>
    </location>
    <ligand>
        <name>substrate</name>
    </ligand>
</feature>
<dbReference type="FunFam" id="2.40.37.10:FF:000006">
    <property type="entry name" value="Alanine racemase"/>
    <property type="match status" value="1"/>
</dbReference>
<evidence type="ECO:0000313" key="10">
    <source>
        <dbReference type="Proteomes" id="UP000310636"/>
    </source>
</evidence>
<evidence type="ECO:0000256" key="7">
    <source>
        <dbReference type="PIRSR" id="PIRSR600821-52"/>
    </source>
</evidence>
<comment type="function">
    <text evidence="5">Catalyzes the interconversion of L-alanine and D-alanine. May also act on other amino acids.</text>
</comment>